<proteinExistence type="inferred from homology"/>
<dbReference type="InterPro" id="IPR002569">
    <property type="entry name" value="Met_Sox_Rdtase_MsrA_dom"/>
</dbReference>
<sequence length="295" mass="33275">MPLRAVKEASLTATLRMNGEDSKLSSRRVHAEKNIATPGRRSASFSPPLNTHRHFEHSSKLRRILLAIVFGLLTIIYSPPMSRFFSLFTRSSQPLIQHLGPPTTPTAQAAQEALKSTNAAMSAQETATVANGCFWGTEDIYRKAYGNGKGLLDAKVGFIGGSESSKNPSYEEVCTGRTGHAEAAQIVYDPSKVSYAEIIEFFYRTHDPTQLNQQGNDRGTQYRSAIFAHDQSQLDIARKVTEEVQKKHFEPKGKKIVTQLEVRKKEEFFPADDYHQKYLINHPNGYHCSTHRYWW</sequence>
<protein>
    <recommendedName>
        <fullName evidence="2">peptide-methionine (S)-S-oxide reductase</fullName>
        <ecNumber evidence="2">1.8.4.11</ecNumber>
    </recommendedName>
    <alternativeName>
        <fullName evidence="4">Peptide-methionine (S)-S-oxide reductase</fullName>
    </alternativeName>
</protein>
<accession>R9P3T5</accession>
<dbReference type="EC" id="1.8.4.11" evidence="2"/>
<evidence type="ECO:0000256" key="3">
    <source>
        <dbReference type="ARBA" id="ARBA00023002"/>
    </source>
</evidence>
<evidence type="ECO:0000256" key="4">
    <source>
        <dbReference type="ARBA" id="ARBA00030643"/>
    </source>
</evidence>
<feature type="transmembrane region" description="Helical" evidence="7">
    <location>
        <begin position="64"/>
        <end position="85"/>
    </location>
</feature>
<evidence type="ECO:0000256" key="7">
    <source>
        <dbReference type="SAM" id="Phobius"/>
    </source>
</evidence>
<keyword evidence="7" id="KW-0812">Transmembrane</keyword>
<evidence type="ECO:0000256" key="5">
    <source>
        <dbReference type="ARBA" id="ARBA00047806"/>
    </source>
</evidence>
<dbReference type="EMBL" id="DF238801">
    <property type="protein sequence ID" value="GAC96113.1"/>
    <property type="molecule type" value="Genomic_DNA"/>
</dbReference>
<name>R9P3T5_PSEHS</name>
<evidence type="ECO:0000313" key="9">
    <source>
        <dbReference type="EMBL" id="GAC96113.1"/>
    </source>
</evidence>
<gene>
    <name evidence="9" type="ORF">PHSY_003693</name>
</gene>
<evidence type="ECO:0000259" key="8">
    <source>
        <dbReference type="Pfam" id="PF01625"/>
    </source>
</evidence>
<dbReference type="NCBIfam" id="TIGR00401">
    <property type="entry name" value="msrA"/>
    <property type="match status" value="1"/>
</dbReference>
<comment type="similarity">
    <text evidence="1">Belongs to the MsrA Met sulfoxide reductase family.</text>
</comment>
<dbReference type="HAMAP" id="MF_01401">
    <property type="entry name" value="MsrA"/>
    <property type="match status" value="1"/>
</dbReference>
<keyword evidence="7" id="KW-1133">Transmembrane helix</keyword>
<dbReference type="eggNOG" id="KOG1635">
    <property type="taxonomic scope" value="Eukaryota"/>
</dbReference>
<organism evidence="9 10">
    <name type="scientific">Pseudozyma hubeiensis (strain SY62)</name>
    <name type="common">Yeast</name>
    <dbReference type="NCBI Taxonomy" id="1305764"/>
    <lineage>
        <taxon>Eukaryota</taxon>
        <taxon>Fungi</taxon>
        <taxon>Dikarya</taxon>
        <taxon>Basidiomycota</taxon>
        <taxon>Ustilaginomycotina</taxon>
        <taxon>Ustilaginomycetes</taxon>
        <taxon>Ustilaginales</taxon>
        <taxon>Ustilaginaceae</taxon>
        <taxon>Pseudozyma</taxon>
    </lineage>
</organism>
<dbReference type="InterPro" id="IPR036509">
    <property type="entry name" value="Met_Sox_Rdtase_MsrA_sf"/>
</dbReference>
<dbReference type="GeneID" id="24108979"/>
<dbReference type="STRING" id="1305764.R9P3T5"/>
<dbReference type="Gene3D" id="3.30.1060.10">
    <property type="entry name" value="Peptide methionine sulphoxide reductase MsrA"/>
    <property type="match status" value="1"/>
</dbReference>
<dbReference type="OrthoDB" id="77405at2759"/>
<feature type="domain" description="Peptide methionine sulphoxide reductase MsrA" evidence="8">
    <location>
        <begin position="126"/>
        <end position="287"/>
    </location>
</feature>
<evidence type="ECO:0000313" key="10">
    <source>
        <dbReference type="Proteomes" id="UP000014071"/>
    </source>
</evidence>
<evidence type="ECO:0000256" key="6">
    <source>
        <dbReference type="ARBA" id="ARBA00048782"/>
    </source>
</evidence>
<comment type="catalytic activity">
    <reaction evidence="6">
        <text>[thioredoxin]-disulfide + L-methionine + H2O = L-methionine (S)-S-oxide + [thioredoxin]-dithiol</text>
        <dbReference type="Rhea" id="RHEA:19993"/>
        <dbReference type="Rhea" id="RHEA-COMP:10698"/>
        <dbReference type="Rhea" id="RHEA-COMP:10700"/>
        <dbReference type="ChEBI" id="CHEBI:15377"/>
        <dbReference type="ChEBI" id="CHEBI:29950"/>
        <dbReference type="ChEBI" id="CHEBI:50058"/>
        <dbReference type="ChEBI" id="CHEBI:57844"/>
        <dbReference type="ChEBI" id="CHEBI:58772"/>
        <dbReference type="EC" id="1.8.4.11"/>
    </reaction>
</comment>
<dbReference type="AlphaFoldDB" id="R9P3T5"/>
<dbReference type="RefSeq" id="XP_012189700.1">
    <property type="nucleotide sequence ID" value="XM_012334310.1"/>
</dbReference>
<dbReference type="SUPFAM" id="SSF55068">
    <property type="entry name" value="Peptide methionine sulfoxide reductase"/>
    <property type="match status" value="1"/>
</dbReference>
<comment type="catalytic activity">
    <reaction evidence="5">
        <text>L-methionyl-[protein] + [thioredoxin]-disulfide + H2O = L-methionyl-(S)-S-oxide-[protein] + [thioredoxin]-dithiol</text>
        <dbReference type="Rhea" id="RHEA:14217"/>
        <dbReference type="Rhea" id="RHEA-COMP:10698"/>
        <dbReference type="Rhea" id="RHEA-COMP:10700"/>
        <dbReference type="Rhea" id="RHEA-COMP:12313"/>
        <dbReference type="Rhea" id="RHEA-COMP:12315"/>
        <dbReference type="ChEBI" id="CHEBI:15377"/>
        <dbReference type="ChEBI" id="CHEBI:16044"/>
        <dbReference type="ChEBI" id="CHEBI:29950"/>
        <dbReference type="ChEBI" id="CHEBI:44120"/>
        <dbReference type="ChEBI" id="CHEBI:50058"/>
        <dbReference type="EC" id="1.8.4.11"/>
    </reaction>
</comment>
<dbReference type="HOGENOM" id="CLU_031040_10_2_1"/>
<evidence type="ECO:0000256" key="1">
    <source>
        <dbReference type="ARBA" id="ARBA00005591"/>
    </source>
</evidence>
<evidence type="ECO:0000256" key="2">
    <source>
        <dbReference type="ARBA" id="ARBA00012502"/>
    </source>
</evidence>
<dbReference type="GO" id="GO:0034599">
    <property type="term" value="P:cellular response to oxidative stress"/>
    <property type="evidence" value="ECO:0007669"/>
    <property type="project" value="UniProtKB-ARBA"/>
</dbReference>
<dbReference type="FunFam" id="3.30.1060.10:FF:000006">
    <property type="entry name" value="Peptide methionine sulfoxide reductase"/>
    <property type="match status" value="1"/>
</dbReference>
<dbReference type="PANTHER" id="PTHR43774">
    <property type="entry name" value="PEPTIDE METHIONINE SULFOXIDE REDUCTASE"/>
    <property type="match status" value="1"/>
</dbReference>
<dbReference type="PANTHER" id="PTHR43774:SF1">
    <property type="entry name" value="PEPTIDE METHIONINE SULFOXIDE REDUCTASE MSRA 2"/>
    <property type="match status" value="1"/>
</dbReference>
<dbReference type="Proteomes" id="UP000014071">
    <property type="component" value="Unassembled WGS sequence"/>
</dbReference>
<reference evidence="10" key="1">
    <citation type="journal article" date="2013" name="Genome Announc.">
        <title>Draft genome sequence of the basidiomycetous yeast-like fungus Pseudozyma hubeiensis SY62, which produces an abundant amount of the biosurfactant mannosylerythritol lipids.</title>
        <authorList>
            <person name="Konishi M."/>
            <person name="Hatada Y."/>
            <person name="Horiuchi J."/>
        </authorList>
    </citation>
    <scope>NUCLEOTIDE SEQUENCE [LARGE SCALE GENOMIC DNA]</scope>
    <source>
        <strain evidence="10">SY62</strain>
    </source>
</reference>
<dbReference type="GO" id="GO:0008113">
    <property type="term" value="F:peptide-methionine (S)-S-oxide reductase activity"/>
    <property type="evidence" value="ECO:0007669"/>
    <property type="project" value="UniProtKB-EC"/>
</dbReference>
<dbReference type="Pfam" id="PF01625">
    <property type="entry name" value="PMSR"/>
    <property type="match status" value="1"/>
</dbReference>
<keyword evidence="3" id="KW-0560">Oxidoreductase</keyword>
<keyword evidence="10" id="KW-1185">Reference proteome</keyword>
<keyword evidence="7" id="KW-0472">Membrane</keyword>